<sequence>MNVPIQPPSAAETKACCAAAYGSDVVALLLGESYHPGGLGLTRRLADRLRLSGGDRVLDVASGRGASALLLSGEYDADVTGVDLSPTNIALANDAARSTGLADQTRFELGDAERLPVGDADFDAVVCECAFCTFPDKPTAAAELARVLRPGGRLGITDVTVDPTRLPPELSGLSGRIACVADARPLDEYTDILTGAGLTATRTERHDAAIAAMLDQIEARLMLVRMTARDQAEALGVDFDRAPTLIAAARAAIGDGVIGYALITAQKTV</sequence>
<evidence type="ECO:0000313" key="4">
    <source>
        <dbReference type="Proteomes" id="UP000642748"/>
    </source>
</evidence>
<name>A0A8J3VV47_9ACTN</name>
<dbReference type="PANTHER" id="PTHR44068">
    <property type="entry name" value="ZGC:194242"/>
    <property type="match status" value="1"/>
</dbReference>
<dbReference type="InterPro" id="IPR013216">
    <property type="entry name" value="Methyltransf_11"/>
</dbReference>
<dbReference type="AlphaFoldDB" id="A0A8J3VV47"/>
<protein>
    <recommendedName>
        <fullName evidence="2">Methyltransferase type 11 domain-containing protein</fullName>
    </recommendedName>
</protein>
<gene>
    <name evidence="3" type="ORF">Raf01_77260</name>
</gene>
<dbReference type="SUPFAM" id="SSF53335">
    <property type="entry name" value="S-adenosyl-L-methionine-dependent methyltransferases"/>
    <property type="match status" value="1"/>
</dbReference>
<dbReference type="Proteomes" id="UP000642748">
    <property type="component" value="Unassembled WGS sequence"/>
</dbReference>
<reference evidence="3" key="1">
    <citation type="submission" date="2021-01" db="EMBL/GenBank/DDBJ databases">
        <title>Whole genome shotgun sequence of Rugosimonospora africana NBRC 104875.</title>
        <authorList>
            <person name="Komaki H."/>
            <person name="Tamura T."/>
        </authorList>
    </citation>
    <scope>NUCLEOTIDE SEQUENCE</scope>
    <source>
        <strain evidence="3">NBRC 104875</strain>
    </source>
</reference>
<accession>A0A8J3VV47</accession>
<dbReference type="InterPro" id="IPR029063">
    <property type="entry name" value="SAM-dependent_MTases_sf"/>
</dbReference>
<feature type="domain" description="Methyltransferase type 11" evidence="2">
    <location>
        <begin position="58"/>
        <end position="154"/>
    </location>
</feature>
<evidence type="ECO:0000313" key="3">
    <source>
        <dbReference type="EMBL" id="GIH19554.1"/>
    </source>
</evidence>
<keyword evidence="4" id="KW-1185">Reference proteome</keyword>
<dbReference type="InterPro" id="IPR050447">
    <property type="entry name" value="Erg6_SMT_methyltransf"/>
</dbReference>
<dbReference type="RefSeq" id="WP_203923009.1">
    <property type="nucleotide sequence ID" value="NZ_BONZ01000082.1"/>
</dbReference>
<organism evidence="3 4">
    <name type="scientific">Rugosimonospora africana</name>
    <dbReference type="NCBI Taxonomy" id="556532"/>
    <lineage>
        <taxon>Bacteria</taxon>
        <taxon>Bacillati</taxon>
        <taxon>Actinomycetota</taxon>
        <taxon>Actinomycetes</taxon>
        <taxon>Micromonosporales</taxon>
        <taxon>Micromonosporaceae</taxon>
        <taxon>Rugosimonospora</taxon>
    </lineage>
</organism>
<proteinExistence type="predicted"/>
<evidence type="ECO:0000256" key="1">
    <source>
        <dbReference type="ARBA" id="ARBA00022679"/>
    </source>
</evidence>
<dbReference type="CDD" id="cd02440">
    <property type="entry name" value="AdoMet_MTases"/>
    <property type="match status" value="1"/>
</dbReference>
<dbReference type="PANTHER" id="PTHR44068:SF11">
    <property type="entry name" value="GERANYL DIPHOSPHATE 2-C-METHYLTRANSFERASE"/>
    <property type="match status" value="1"/>
</dbReference>
<keyword evidence="1" id="KW-0808">Transferase</keyword>
<dbReference type="EMBL" id="BONZ01000082">
    <property type="protein sequence ID" value="GIH19554.1"/>
    <property type="molecule type" value="Genomic_DNA"/>
</dbReference>
<dbReference type="Gene3D" id="3.40.50.150">
    <property type="entry name" value="Vaccinia Virus protein VP39"/>
    <property type="match status" value="1"/>
</dbReference>
<dbReference type="Pfam" id="PF08241">
    <property type="entry name" value="Methyltransf_11"/>
    <property type="match status" value="1"/>
</dbReference>
<dbReference type="GO" id="GO:0008757">
    <property type="term" value="F:S-adenosylmethionine-dependent methyltransferase activity"/>
    <property type="evidence" value="ECO:0007669"/>
    <property type="project" value="InterPro"/>
</dbReference>
<comment type="caution">
    <text evidence="3">The sequence shown here is derived from an EMBL/GenBank/DDBJ whole genome shotgun (WGS) entry which is preliminary data.</text>
</comment>
<evidence type="ECO:0000259" key="2">
    <source>
        <dbReference type="Pfam" id="PF08241"/>
    </source>
</evidence>